<dbReference type="EMBL" id="CAFBPD010000334">
    <property type="protein sequence ID" value="CAB5025903.1"/>
    <property type="molecule type" value="Genomic_DNA"/>
</dbReference>
<organism evidence="1">
    <name type="scientific">freshwater metagenome</name>
    <dbReference type="NCBI Taxonomy" id="449393"/>
    <lineage>
        <taxon>unclassified sequences</taxon>
        <taxon>metagenomes</taxon>
        <taxon>ecological metagenomes</taxon>
    </lineage>
</organism>
<sequence>MSEPRSIRFEPRTIERLATYAAQRPGVTSASAAARLVEEGLRMDAHPGILFRDGPAGRRAVLIGGPDVWEVIRAIRDARATEPDLPEVEVLSLVERNTGVAISRIRIAIDYFGDFPDEIDARCAQAHVAERERELAHQRTSELLRA</sequence>
<evidence type="ECO:0000313" key="1">
    <source>
        <dbReference type="EMBL" id="CAB5025903.1"/>
    </source>
</evidence>
<proteinExistence type="predicted"/>
<name>A0A6J7RAV4_9ZZZZ</name>
<gene>
    <name evidence="1" type="ORF">UFOPK4061_01675</name>
</gene>
<accession>A0A6J7RAV4</accession>
<reference evidence="1" key="1">
    <citation type="submission" date="2020-05" db="EMBL/GenBank/DDBJ databases">
        <authorList>
            <person name="Chiriac C."/>
            <person name="Salcher M."/>
            <person name="Ghai R."/>
            <person name="Kavagutti S V."/>
        </authorList>
    </citation>
    <scope>NUCLEOTIDE SEQUENCE</scope>
</reference>
<protein>
    <submittedName>
        <fullName evidence="1">Unannotated protein</fullName>
    </submittedName>
</protein>
<dbReference type="AlphaFoldDB" id="A0A6J7RAV4"/>